<dbReference type="EMBL" id="QKKF02022824">
    <property type="protein sequence ID" value="RZF38018.1"/>
    <property type="molecule type" value="Genomic_DNA"/>
</dbReference>
<dbReference type="Proteomes" id="UP000291343">
    <property type="component" value="Unassembled WGS sequence"/>
</dbReference>
<keyword evidence="3" id="KW-1185">Reference proteome</keyword>
<evidence type="ECO:0000313" key="2">
    <source>
        <dbReference type="EMBL" id="RZF38018.1"/>
    </source>
</evidence>
<evidence type="ECO:0000256" key="1">
    <source>
        <dbReference type="SAM" id="Phobius"/>
    </source>
</evidence>
<keyword evidence="1" id="KW-1133">Transmembrane helix</keyword>
<sequence length="267" mass="30243">MVLEISRKNLFNFGTKIYKITSHNSSSKVMDWGPLLYLTTAVHHSTKYVLRCGLIVLVLYLICLVLRRIYLCLSLNSKCEKEEQEPEKQMPNWKDTIEECGKHLNKARMTANNKCTKLRFDLSTVGSRLEVMKSMVGKLEQKTLAEKIGKVDAMCNTDSFPVSDIKSCVDSSTQTEPPTPVESIASSSVDSFMCVSMDQSNSSRAQFKILEEIMRRDLMARRDFTHEDISSPSESDISNSDLEAVQKWTMHENVFKSLSFTSIGKIA</sequence>
<dbReference type="OrthoDB" id="10429728at2759"/>
<evidence type="ECO:0000313" key="3">
    <source>
        <dbReference type="Proteomes" id="UP000291343"/>
    </source>
</evidence>
<comment type="caution">
    <text evidence="2">The sequence shown here is derived from an EMBL/GenBank/DDBJ whole genome shotgun (WGS) entry which is preliminary data.</text>
</comment>
<proteinExistence type="predicted"/>
<organism evidence="2 3">
    <name type="scientific">Laodelphax striatellus</name>
    <name type="common">Small brown planthopper</name>
    <name type="synonym">Delphax striatella</name>
    <dbReference type="NCBI Taxonomy" id="195883"/>
    <lineage>
        <taxon>Eukaryota</taxon>
        <taxon>Metazoa</taxon>
        <taxon>Ecdysozoa</taxon>
        <taxon>Arthropoda</taxon>
        <taxon>Hexapoda</taxon>
        <taxon>Insecta</taxon>
        <taxon>Pterygota</taxon>
        <taxon>Neoptera</taxon>
        <taxon>Paraneoptera</taxon>
        <taxon>Hemiptera</taxon>
        <taxon>Auchenorrhyncha</taxon>
        <taxon>Fulgoroidea</taxon>
        <taxon>Delphacidae</taxon>
        <taxon>Criomorphinae</taxon>
        <taxon>Laodelphax</taxon>
    </lineage>
</organism>
<keyword evidence="1" id="KW-0812">Transmembrane</keyword>
<accession>A0A482WX03</accession>
<gene>
    <name evidence="2" type="ORF">LSTR_LSTR006417</name>
</gene>
<feature type="transmembrane region" description="Helical" evidence="1">
    <location>
        <begin position="48"/>
        <end position="70"/>
    </location>
</feature>
<dbReference type="AlphaFoldDB" id="A0A482WX03"/>
<name>A0A482WX03_LAOST</name>
<dbReference type="InParanoid" id="A0A482WX03"/>
<keyword evidence="1" id="KW-0472">Membrane</keyword>
<protein>
    <submittedName>
        <fullName evidence="2">Uncharacterized protein</fullName>
    </submittedName>
</protein>
<reference evidence="2 3" key="1">
    <citation type="journal article" date="2017" name="Gigascience">
        <title>Genome sequence of the small brown planthopper, Laodelphax striatellus.</title>
        <authorList>
            <person name="Zhu J."/>
            <person name="Jiang F."/>
            <person name="Wang X."/>
            <person name="Yang P."/>
            <person name="Bao Y."/>
            <person name="Zhao W."/>
            <person name="Wang W."/>
            <person name="Lu H."/>
            <person name="Wang Q."/>
            <person name="Cui N."/>
            <person name="Li J."/>
            <person name="Chen X."/>
            <person name="Luo L."/>
            <person name="Yu J."/>
            <person name="Kang L."/>
            <person name="Cui F."/>
        </authorList>
    </citation>
    <scope>NUCLEOTIDE SEQUENCE [LARGE SCALE GENOMIC DNA]</scope>
    <source>
        <strain evidence="2">Lst14</strain>
    </source>
</reference>